<keyword evidence="1" id="KW-0175">Coiled coil</keyword>
<proteinExistence type="predicted"/>
<accession>A0ABX3G4N8</accession>
<evidence type="ECO:0000256" key="1">
    <source>
        <dbReference type="SAM" id="Coils"/>
    </source>
</evidence>
<evidence type="ECO:0000313" key="3">
    <source>
        <dbReference type="Proteomes" id="UP000187151"/>
    </source>
</evidence>
<feature type="coiled-coil region" evidence="1">
    <location>
        <begin position="1"/>
        <end position="47"/>
    </location>
</feature>
<dbReference type="RefSeq" id="WP_076044504.1">
    <property type="nucleotide sequence ID" value="NZ_MQUR01000035.1"/>
</dbReference>
<comment type="caution">
    <text evidence="2">The sequence shown here is derived from an EMBL/GenBank/DDBJ whole genome shotgun (WGS) entry which is preliminary data.</text>
</comment>
<gene>
    <name evidence="2" type="ORF">AVW11_16975</name>
</gene>
<protein>
    <submittedName>
        <fullName evidence="2">Uncharacterized protein</fullName>
    </submittedName>
</protein>
<reference evidence="2 3" key="1">
    <citation type="submission" date="2016-01" db="EMBL/GenBank/DDBJ databases">
        <title>Streptomyces amritsarensis strain MTCC 11845 genome sequencing and assembly.</title>
        <authorList>
            <person name="Sharma D."/>
            <person name="Nair G.R."/>
            <person name="Kaur G."/>
            <person name="Manhas R.K."/>
            <person name="Mayilraj S."/>
        </authorList>
    </citation>
    <scope>NUCLEOTIDE SEQUENCE [LARGE SCALE GENOMIC DNA]</scope>
    <source>
        <strain evidence="2 3">MTCC 11845</strain>
    </source>
</reference>
<name>A0ABX3G4N8_9ACTN</name>
<keyword evidence="3" id="KW-1185">Reference proteome</keyword>
<sequence>MPRLEEIHANLLDRFQEAKEQGWLGEVAAIEASLAAAEQKLAAMRDLATRNTTVHLGMPDLRSVVARIDSEQRNEDAKQQP</sequence>
<dbReference type="EMBL" id="MQUR01000035">
    <property type="protein sequence ID" value="OLZ65485.1"/>
    <property type="molecule type" value="Genomic_DNA"/>
</dbReference>
<organism evidence="2 3">
    <name type="scientific">Streptomyces amritsarensis</name>
    <dbReference type="NCBI Taxonomy" id="681158"/>
    <lineage>
        <taxon>Bacteria</taxon>
        <taxon>Bacillati</taxon>
        <taxon>Actinomycetota</taxon>
        <taxon>Actinomycetes</taxon>
        <taxon>Kitasatosporales</taxon>
        <taxon>Streptomycetaceae</taxon>
        <taxon>Streptomyces</taxon>
    </lineage>
</organism>
<dbReference type="Proteomes" id="UP000187151">
    <property type="component" value="Unassembled WGS sequence"/>
</dbReference>
<evidence type="ECO:0000313" key="2">
    <source>
        <dbReference type="EMBL" id="OLZ65485.1"/>
    </source>
</evidence>